<evidence type="ECO:0000256" key="2">
    <source>
        <dbReference type="ARBA" id="ARBA00022692"/>
    </source>
</evidence>
<dbReference type="GO" id="GO:0012505">
    <property type="term" value="C:endomembrane system"/>
    <property type="evidence" value="ECO:0007669"/>
    <property type="project" value="UniProtKB-SubCell"/>
</dbReference>
<feature type="transmembrane region" description="Helical" evidence="5">
    <location>
        <begin position="84"/>
        <end position="105"/>
    </location>
</feature>
<gene>
    <name evidence="7" type="ORF">H9627_05845</name>
</gene>
<keyword evidence="2 5" id="KW-0812">Transmembrane</keyword>
<comment type="subcellular location">
    <subcellularLocation>
        <location evidence="1">Endomembrane system</location>
        <topology evidence="1">Multi-pass membrane protein</topology>
    </subcellularLocation>
</comment>
<dbReference type="Pfam" id="PF02656">
    <property type="entry name" value="DUF202"/>
    <property type="match status" value="1"/>
</dbReference>
<accession>A0A8I0LAK8</accession>
<evidence type="ECO:0000256" key="1">
    <source>
        <dbReference type="ARBA" id="ARBA00004127"/>
    </source>
</evidence>
<evidence type="ECO:0000313" key="8">
    <source>
        <dbReference type="Proteomes" id="UP000650224"/>
    </source>
</evidence>
<reference evidence="7 8" key="1">
    <citation type="submission" date="2020-08" db="EMBL/GenBank/DDBJ databases">
        <title>A Genomic Blueprint of the Chicken Gut Microbiome.</title>
        <authorList>
            <person name="Gilroy R."/>
            <person name="Ravi A."/>
            <person name="Getino M."/>
            <person name="Pursley I."/>
            <person name="Horton D.L."/>
            <person name="Alikhan N.-F."/>
            <person name="Baker D."/>
            <person name="Gharbi K."/>
            <person name="Hall N."/>
            <person name="Watson M."/>
            <person name="Adriaenssens E.M."/>
            <person name="Foster-Nyarko E."/>
            <person name="Jarju S."/>
            <person name="Secka A."/>
            <person name="Antonio M."/>
            <person name="Oren A."/>
            <person name="Chaudhuri R."/>
            <person name="La Ragione R.M."/>
            <person name="Hildebrand F."/>
            <person name="Pallen M.J."/>
        </authorList>
    </citation>
    <scope>NUCLEOTIDE SEQUENCE [LARGE SCALE GENOMIC DNA]</scope>
    <source>
        <strain evidence="7 8">Sa1YVA5</strain>
    </source>
</reference>
<proteinExistence type="predicted"/>
<evidence type="ECO:0000256" key="4">
    <source>
        <dbReference type="ARBA" id="ARBA00023136"/>
    </source>
</evidence>
<evidence type="ECO:0000256" key="5">
    <source>
        <dbReference type="SAM" id="Phobius"/>
    </source>
</evidence>
<sequence length="108" mass="11885">MYLEPLHKDPGLQPERTTLSWTRTTISLAVCTAVLLRWTNFYGAAILIPVVILVALAMFILVTQRIRYTRQSLGIVSERVPPNLVGVGALTLTMLAFGATGIFFVTAH</sequence>
<dbReference type="RefSeq" id="WP_191733073.1">
    <property type="nucleotide sequence ID" value="NZ_JACSPR010000003.1"/>
</dbReference>
<keyword evidence="3 5" id="KW-1133">Transmembrane helix</keyword>
<dbReference type="EMBL" id="JACSPR010000003">
    <property type="protein sequence ID" value="MBD8029852.1"/>
    <property type="molecule type" value="Genomic_DNA"/>
</dbReference>
<dbReference type="AlphaFoldDB" id="A0A8I0LAK8"/>
<evidence type="ECO:0000256" key="3">
    <source>
        <dbReference type="ARBA" id="ARBA00022989"/>
    </source>
</evidence>
<feature type="domain" description="DUF202" evidence="6">
    <location>
        <begin position="9"/>
        <end position="71"/>
    </location>
</feature>
<organism evidence="7 8">
    <name type="scientific">Corynebacterium gallinarum</name>
    <dbReference type="NCBI Taxonomy" id="2762214"/>
    <lineage>
        <taxon>Bacteria</taxon>
        <taxon>Bacillati</taxon>
        <taxon>Actinomycetota</taxon>
        <taxon>Actinomycetes</taxon>
        <taxon>Mycobacteriales</taxon>
        <taxon>Corynebacteriaceae</taxon>
        <taxon>Corynebacterium</taxon>
    </lineage>
</organism>
<keyword evidence="8" id="KW-1185">Reference proteome</keyword>
<keyword evidence="4 5" id="KW-0472">Membrane</keyword>
<evidence type="ECO:0000259" key="6">
    <source>
        <dbReference type="Pfam" id="PF02656"/>
    </source>
</evidence>
<comment type="caution">
    <text evidence="7">The sequence shown here is derived from an EMBL/GenBank/DDBJ whole genome shotgun (WGS) entry which is preliminary data.</text>
</comment>
<evidence type="ECO:0000313" key="7">
    <source>
        <dbReference type="EMBL" id="MBD8029852.1"/>
    </source>
</evidence>
<protein>
    <submittedName>
        <fullName evidence="7">DUF202 domain-containing protein</fullName>
    </submittedName>
</protein>
<dbReference type="InterPro" id="IPR003807">
    <property type="entry name" value="DUF202"/>
</dbReference>
<dbReference type="Proteomes" id="UP000650224">
    <property type="component" value="Unassembled WGS sequence"/>
</dbReference>
<name>A0A8I0LAK8_9CORY</name>
<feature type="transmembrane region" description="Helical" evidence="5">
    <location>
        <begin position="44"/>
        <end position="63"/>
    </location>
</feature>